<comment type="cofactor">
    <cofactor evidence="1">
        <name>Zn(2+)</name>
        <dbReference type="ChEBI" id="CHEBI:29105"/>
    </cofactor>
</comment>
<evidence type="ECO:0000313" key="6">
    <source>
        <dbReference type="Proteomes" id="UP000053237"/>
    </source>
</evidence>
<feature type="domain" description="Cobalamin-independent methionine synthase MetE C-terminal/archaeal" evidence="4">
    <location>
        <begin position="1"/>
        <end position="111"/>
    </location>
</feature>
<evidence type="ECO:0000259" key="4">
    <source>
        <dbReference type="Pfam" id="PF01717"/>
    </source>
</evidence>
<organism evidence="5 6">
    <name type="scientific">Albugo candida</name>
    <dbReference type="NCBI Taxonomy" id="65357"/>
    <lineage>
        <taxon>Eukaryota</taxon>
        <taxon>Sar</taxon>
        <taxon>Stramenopiles</taxon>
        <taxon>Oomycota</taxon>
        <taxon>Peronosporomycetes</taxon>
        <taxon>Albuginales</taxon>
        <taxon>Albuginaceae</taxon>
        <taxon>Albugo</taxon>
    </lineage>
</organism>
<evidence type="ECO:0000256" key="3">
    <source>
        <dbReference type="ARBA" id="ARBA00022833"/>
    </source>
</evidence>
<evidence type="ECO:0000313" key="5">
    <source>
        <dbReference type="EMBL" id="CCI10776.1"/>
    </source>
</evidence>
<dbReference type="SUPFAM" id="SSF51726">
    <property type="entry name" value="UROD/MetE-like"/>
    <property type="match status" value="1"/>
</dbReference>
<reference evidence="5 6" key="1">
    <citation type="submission" date="2012-05" db="EMBL/GenBank/DDBJ databases">
        <title>Recombination and specialization in a pathogen metapopulation.</title>
        <authorList>
            <person name="Gardiner A."/>
            <person name="Kemen E."/>
            <person name="Schultz-Larsen T."/>
            <person name="MacLean D."/>
            <person name="Van Oosterhout C."/>
            <person name="Jones J.D.G."/>
        </authorList>
    </citation>
    <scope>NUCLEOTIDE SEQUENCE [LARGE SCALE GENOMIC DNA]</scope>
    <source>
        <strain evidence="5 6">Ac Nc2</strain>
    </source>
</reference>
<keyword evidence="6" id="KW-1185">Reference proteome</keyword>
<accession>A0A024FUQ7</accession>
<dbReference type="InParanoid" id="A0A024FUQ7"/>
<keyword evidence="3" id="KW-0862">Zinc</keyword>
<gene>
    <name evidence="5" type="ORF">BN9_116730</name>
</gene>
<name>A0A024FUQ7_9STRA</name>
<comment type="caution">
    <text evidence="5">The sequence shown here is derived from an EMBL/GenBank/DDBJ whole genome shotgun (WGS) entry which is preliminary data.</text>
</comment>
<evidence type="ECO:0000256" key="2">
    <source>
        <dbReference type="ARBA" id="ARBA00022723"/>
    </source>
</evidence>
<dbReference type="STRING" id="65357.A0A024FUQ7"/>
<dbReference type="PANTHER" id="PTHR30519">
    <property type="entry name" value="5-METHYLTETRAHYDROPTEROYLTRIGLUTAMATE--HOMOCYSTEINE METHYLTRANSFERASE"/>
    <property type="match status" value="1"/>
</dbReference>
<dbReference type="AlphaFoldDB" id="A0A024FUQ7"/>
<dbReference type="GO" id="GO:0003871">
    <property type="term" value="F:5-methyltetrahydropteroyltriglutamate-homocysteine S-methyltransferase activity"/>
    <property type="evidence" value="ECO:0007669"/>
    <property type="project" value="InterPro"/>
</dbReference>
<keyword evidence="2" id="KW-0479">Metal-binding</keyword>
<dbReference type="InterPro" id="IPR002629">
    <property type="entry name" value="Met_Synth_C/arc"/>
</dbReference>
<dbReference type="InterPro" id="IPR038071">
    <property type="entry name" value="UROD/MetE-like_sf"/>
</dbReference>
<proteinExistence type="predicted"/>
<dbReference type="EMBL" id="CAIX01000401">
    <property type="protein sequence ID" value="CCI10776.1"/>
    <property type="molecule type" value="Genomic_DNA"/>
</dbReference>
<evidence type="ECO:0000256" key="1">
    <source>
        <dbReference type="ARBA" id="ARBA00001947"/>
    </source>
</evidence>
<dbReference type="GO" id="GO:0008270">
    <property type="term" value="F:zinc ion binding"/>
    <property type="evidence" value="ECO:0007669"/>
    <property type="project" value="InterPro"/>
</dbReference>
<sequence>MLTDPVTNLNMSFTSQAISRKEETFQLALCLRDEVEDHEVATFFVIRVDEPALCDRMSLKATRKDAYLKHAVDAFRMSKAVAKKKTFIHTHLWYCDFADCMNSIDPLKADINCTKELVSILKPSAQLKQLGTCVISNLARSTFILRPFSIKKLFFRN</sequence>
<dbReference type="Pfam" id="PF01717">
    <property type="entry name" value="Meth_synt_2"/>
    <property type="match status" value="1"/>
</dbReference>
<dbReference type="Gene3D" id="3.20.20.210">
    <property type="match status" value="1"/>
</dbReference>
<dbReference type="GO" id="GO:0009086">
    <property type="term" value="P:methionine biosynthetic process"/>
    <property type="evidence" value="ECO:0007669"/>
    <property type="project" value="InterPro"/>
</dbReference>
<dbReference type="Proteomes" id="UP000053237">
    <property type="component" value="Unassembled WGS sequence"/>
</dbReference>
<protein>
    <recommendedName>
        <fullName evidence="4">Cobalamin-independent methionine synthase MetE C-terminal/archaeal domain-containing protein</fullName>
    </recommendedName>
</protein>
<dbReference type="OrthoDB" id="1053771at2759"/>